<dbReference type="Pfam" id="PF00551">
    <property type="entry name" value="Formyl_trans_N"/>
    <property type="match status" value="1"/>
</dbReference>
<proteinExistence type="inferred from homology"/>
<evidence type="ECO:0000313" key="8">
    <source>
        <dbReference type="EMBL" id="CAG6533068.1"/>
    </source>
</evidence>
<evidence type="ECO:0000256" key="1">
    <source>
        <dbReference type="ARBA" id="ARBA00010699"/>
    </source>
</evidence>
<dbReference type="Pfam" id="PF02911">
    <property type="entry name" value="Formyl_trans_C"/>
    <property type="match status" value="1"/>
</dbReference>
<protein>
    <recommendedName>
        <fullName evidence="3">Methionyl-tRNA formyltransferase, mitochondrial</fullName>
        <ecNumber evidence="2">2.1.2.9</ecNumber>
    </recommendedName>
</protein>
<dbReference type="EMBL" id="HBUE01208103">
    <property type="protein sequence ID" value="CAG6533068.1"/>
    <property type="molecule type" value="Transcribed_RNA"/>
</dbReference>
<dbReference type="NCBIfam" id="TIGR00460">
    <property type="entry name" value="fmt"/>
    <property type="match status" value="1"/>
</dbReference>
<dbReference type="InterPro" id="IPR044135">
    <property type="entry name" value="Met-tRNA-FMT_C"/>
</dbReference>
<evidence type="ECO:0000259" key="7">
    <source>
        <dbReference type="Pfam" id="PF02911"/>
    </source>
</evidence>
<evidence type="ECO:0000256" key="4">
    <source>
        <dbReference type="ARBA" id="ARBA00022679"/>
    </source>
</evidence>
<dbReference type="InterPro" id="IPR005794">
    <property type="entry name" value="Fmt"/>
</dbReference>
<dbReference type="InterPro" id="IPR002376">
    <property type="entry name" value="Formyl_transf_N"/>
</dbReference>
<feature type="domain" description="Formyl transferase N-terminal" evidence="6">
    <location>
        <begin position="106"/>
        <end position="206"/>
    </location>
</feature>
<name>A0A8D8HE19_CULPI</name>
<dbReference type="InterPro" id="IPR036477">
    <property type="entry name" value="Formyl_transf_N_sf"/>
</dbReference>
<dbReference type="CDD" id="cd08704">
    <property type="entry name" value="Met_tRNA_FMT_C"/>
    <property type="match status" value="1"/>
</dbReference>
<dbReference type="EMBL" id="HBUE01314441">
    <property type="protein sequence ID" value="CAG6584947.1"/>
    <property type="molecule type" value="Transcribed_RNA"/>
</dbReference>
<keyword evidence="5" id="KW-0648">Protein biosynthesis</keyword>
<evidence type="ECO:0000256" key="5">
    <source>
        <dbReference type="ARBA" id="ARBA00022917"/>
    </source>
</evidence>
<dbReference type="EC" id="2.1.2.9" evidence="2"/>
<dbReference type="CDD" id="cd08646">
    <property type="entry name" value="FMT_core_Met-tRNA-FMT_N"/>
    <property type="match status" value="1"/>
</dbReference>
<dbReference type="InterPro" id="IPR041711">
    <property type="entry name" value="Met-tRNA-FMT_N"/>
</dbReference>
<dbReference type="PANTHER" id="PTHR11138">
    <property type="entry name" value="METHIONYL-TRNA FORMYLTRANSFERASE"/>
    <property type="match status" value="1"/>
</dbReference>
<dbReference type="Gene3D" id="3.40.50.12230">
    <property type="match status" value="1"/>
</dbReference>
<accession>A0A8D8HE19</accession>
<dbReference type="SUPFAM" id="SSF53328">
    <property type="entry name" value="Formyltransferase"/>
    <property type="match status" value="1"/>
</dbReference>
<keyword evidence="4 8" id="KW-0808">Transferase</keyword>
<dbReference type="GO" id="GO:0004479">
    <property type="term" value="F:methionyl-tRNA formyltransferase activity"/>
    <property type="evidence" value="ECO:0007669"/>
    <property type="project" value="UniProtKB-EC"/>
</dbReference>
<dbReference type="SUPFAM" id="SSF50486">
    <property type="entry name" value="FMT C-terminal domain-like"/>
    <property type="match status" value="1"/>
</dbReference>
<dbReference type="InterPro" id="IPR005793">
    <property type="entry name" value="Formyl_trans_C"/>
</dbReference>
<evidence type="ECO:0000256" key="3">
    <source>
        <dbReference type="ARBA" id="ARBA00014185"/>
    </source>
</evidence>
<dbReference type="GO" id="GO:0005739">
    <property type="term" value="C:mitochondrion"/>
    <property type="evidence" value="ECO:0007669"/>
    <property type="project" value="TreeGrafter"/>
</dbReference>
<dbReference type="PANTHER" id="PTHR11138:SF5">
    <property type="entry name" value="METHIONYL-TRNA FORMYLTRANSFERASE, MITOCHONDRIAL"/>
    <property type="match status" value="1"/>
</dbReference>
<feature type="domain" description="Formyl transferase C-terminal" evidence="7">
    <location>
        <begin position="232"/>
        <end position="338"/>
    </location>
</feature>
<organism evidence="8">
    <name type="scientific">Culex pipiens</name>
    <name type="common">House mosquito</name>
    <dbReference type="NCBI Taxonomy" id="7175"/>
    <lineage>
        <taxon>Eukaryota</taxon>
        <taxon>Metazoa</taxon>
        <taxon>Ecdysozoa</taxon>
        <taxon>Arthropoda</taxon>
        <taxon>Hexapoda</taxon>
        <taxon>Insecta</taxon>
        <taxon>Pterygota</taxon>
        <taxon>Neoptera</taxon>
        <taxon>Endopterygota</taxon>
        <taxon>Diptera</taxon>
        <taxon>Nematocera</taxon>
        <taxon>Culicoidea</taxon>
        <taxon>Culicidae</taxon>
        <taxon>Culicinae</taxon>
        <taxon>Culicini</taxon>
        <taxon>Culex</taxon>
        <taxon>Culex</taxon>
    </lineage>
</organism>
<dbReference type="AlphaFoldDB" id="A0A8D8HE19"/>
<reference evidence="8" key="1">
    <citation type="submission" date="2021-05" db="EMBL/GenBank/DDBJ databases">
        <authorList>
            <person name="Alioto T."/>
            <person name="Alioto T."/>
            <person name="Gomez Garrido J."/>
        </authorList>
    </citation>
    <scope>NUCLEOTIDE SEQUENCE</scope>
</reference>
<comment type="similarity">
    <text evidence="1">Belongs to the Fmt family.</text>
</comment>
<dbReference type="InterPro" id="IPR011034">
    <property type="entry name" value="Formyl_transferase-like_C_sf"/>
</dbReference>
<evidence type="ECO:0000259" key="6">
    <source>
        <dbReference type="Pfam" id="PF00551"/>
    </source>
</evidence>
<evidence type="ECO:0000256" key="2">
    <source>
        <dbReference type="ARBA" id="ARBA00012261"/>
    </source>
</evidence>
<sequence>MKILQNMCRNVFEYRSKVSLFCGRFYCNPPRDNSRLRVLFFGTDNFSLPSLRILNDSFKSNGTVTSLEVVTSFKATKNPLKRFADGENLRLHDWPLQKTGPEVHRNFDLGVVVSFGHLIPEALISSFRLGMLNVHASLLPKLRGAAPIVHAIAAGHTETGVTIMRIRPRHFDVGEILTQRHVPIGPHTLMPELHGQLANVGAAALLHCVENLDRYYRCLRTQDDGEATYAPKIVPQFADIRWAEMSAREVYDRFRALYSYKPLTTRLGAELVKIFRVSCDGQGEVGGGEEDFVPGEIRFCRKSKRLMVRCGNGKMVCVEQLSIGGKKVMSGQEFYNGFLSKLEPVNRVFSN</sequence>